<evidence type="ECO:0000259" key="2">
    <source>
        <dbReference type="Pfam" id="PF08327"/>
    </source>
</evidence>
<dbReference type="SUPFAM" id="SSF55961">
    <property type="entry name" value="Bet v1-like"/>
    <property type="match status" value="1"/>
</dbReference>
<dbReference type="AlphaFoldDB" id="A0A7G9S5C6"/>
<proteinExistence type="inferred from homology"/>
<evidence type="ECO:0000313" key="3">
    <source>
        <dbReference type="EMBL" id="QNN63051.1"/>
    </source>
</evidence>
<gene>
    <name evidence="3" type="ORF">H9L06_01340</name>
</gene>
<dbReference type="Pfam" id="PF08327">
    <property type="entry name" value="AHSA1"/>
    <property type="match status" value="1"/>
</dbReference>
<evidence type="ECO:0000256" key="1">
    <source>
        <dbReference type="ARBA" id="ARBA00006817"/>
    </source>
</evidence>
<dbReference type="InterPro" id="IPR013538">
    <property type="entry name" value="ASHA1/2-like_C"/>
</dbReference>
<dbReference type="CDD" id="cd07814">
    <property type="entry name" value="SRPBCC_CalC_Aha1-like"/>
    <property type="match status" value="1"/>
</dbReference>
<protein>
    <submittedName>
        <fullName evidence="3">SRPBCC domain-containing protein</fullName>
    </submittedName>
</protein>
<organism evidence="3 4">
    <name type="scientific">Leucobacter denitrificans</name>
    <dbReference type="NCBI Taxonomy" id="683042"/>
    <lineage>
        <taxon>Bacteria</taxon>
        <taxon>Bacillati</taxon>
        <taxon>Actinomycetota</taxon>
        <taxon>Actinomycetes</taxon>
        <taxon>Micrococcales</taxon>
        <taxon>Microbacteriaceae</taxon>
        <taxon>Leucobacter</taxon>
    </lineage>
</organism>
<sequence>MNTISPSATSGPEFSITRILEVPRELVWRAWTEESELAQWLRPFGVSTDSVSFDVRVGGHYSYTMTNDETGEKFPTGGVFLEVEPIERLVFTWGEPDAPIESAPVITLTLIAQDPQRTELVFHLRGFEGKPGDGFVYDGWDEALVNFSRHLAGERLG</sequence>
<dbReference type="RefSeq" id="WP_187555519.1">
    <property type="nucleotide sequence ID" value="NZ_CP060716.1"/>
</dbReference>
<accession>A0A7G9S5C6</accession>
<feature type="domain" description="Activator of Hsp90 ATPase homologue 1/2-like C-terminal" evidence="2">
    <location>
        <begin position="22"/>
        <end position="151"/>
    </location>
</feature>
<name>A0A7G9S5C6_9MICO</name>
<dbReference type="EMBL" id="CP060716">
    <property type="protein sequence ID" value="QNN63051.1"/>
    <property type="molecule type" value="Genomic_DNA"/>
</dbReference>
<reference evidence="3 4" key="1">
    <citation type="submission" date="2020-08" db="EMBL/GenBank/DDBJ databases">
        <title>Genome sequence of Leucobacter denitrificans KACC 14055T.</title>
        <authorList>
            <person name="Hyun D.-W."/>
            <person name="Bae J.-W."/>
        </authorList>
    </citation>
    <scope>NUCLEOTIDE SEQUENCE [LARGE SCALE GENOMIC DNA]</scope>
    <source>
        <strain evidence="3 4">KACC 14055</strain>
    </source>
</reference>
<comment type="similarity">
    <text evidence="1">Belongs to the AHA1 family.</text>
</comment>
<dbReference type="Gene3D" id="3.30.530.20">
    <property type="match status" value="1"/>
</dbReference>
<dbReference type="InterPro" id="IPR023393">
    <property type="entry name" value="START-like_dom_sf"/>
</dbReference>
<dbReference type="KEGG" id="ldn:H9L06_01340"/>
<evidence type="ECO:0000313" key="4">
    <source>
        <dbReference type="Proteomes" id="UP000515934"/>
    </source>
</evidence>
<dbReference type="Proteomes" id="UP000515934">
    <property type="component" value="Chromosome"/>
</dbReference>
<keyword evidence="4" id="KW-1185">Reference proteome</keyword>